<dbReference type="GO" id="GO:0046872">
    <property type="term" value="F:metal ion binding"/>
    <property type="evidence" value="ECO:0007669"/>
    <property type="project" value="UniProtKB-KW"/>
</dbReference>
<dbReference type="InterPro" id="IPR002762">
    <property type="entry name" value="CbiX-like"/>
</dbReference>
<dbReference type="AlphaFoldDB" id="A0A2I7G6Z1"/>
<reference evidence="6 7" key="2">
    <citation type="journal article" date="2017" name="Genome Biol. Evol.">
        <title>Trajectories and Drivers of Genome Evolution in Surface-Associated Marine Phaeobacter.</title>
        <authorList>
            <person name="Freese H.M."/>
            <person name="Sikorski J."/>
            <person name="Bunk B."/>
            <person name="Scheuner C."/>
            <person name="Meier-Kolthoff J.P."/>
            <person name="Sproer C."/>
            <person name="Gram L."/>
            <person name="Overmann J."/>
        </authorList>
    </citation>
    <scope>NUCLEOTIDE SEQUENCE [LARGE SCALE GENOMIC DNA]</scope>
    <source>
        <strain evidence="4 7">P66</strain>
        <strain evidence="5 6">P88</strain>
    </source>
</reference>
<dbReference type="RefSeq" id="WP_102873950.1">
    <property type="nucleotide sequence ID" value="NZ_CP010599.1"/>
</dbReference>
<reference evidence="4 7" key="3">
    <citation type="journal article" date="2017" name="Int. J. Syst. Evol. Microbiol.">
        <title>Adaptation of Surface-Associated Bacteria to the Open Ocean: A Genomically Distinct Subpopulation of Phaeobacter gallaeciensis Colonizes Pacific Mesozooplankton.</title>
        <authorList>
            <person name="Freese H.M."/>
            <person name="Methner A."/>
            <person name="Overmann J."/>
        </authorList>
    </citation>
    <scope>NUCLEOTIDE SEQUENCE [LARGE SCALE GENOMIC DNA]</scope>
    <source>
        <strain evidence="4 7">P66</strain>
    </source>
</reference>
<name>A0A2I7G6Z1_9RHOB</name>
<evidence type="ECO:0000256" key="2">
    <source>
        <dbReference type="ARBA" id="ARBA00023239"/>
    </source>
</evidence>
<organism evidence="5 6">
    <name type="scientific">Phaeobacter inhibens</name>
    <dbReference type="NCBI Taxonomy" id="221822"/>
    <lineage>
        <taxon>Bacteria</taxon>
        <taxon>Pseudomonadati</taxon>
        <taxon>Pseudomonadota</taxon>
        <taxon>Alphaproteobacteria</taxon>
        <taxon>Rhodobacterales</taxon>
        <taxon>Roseobacteraceae</taxon>
        <taxon>Phaeobacter</taxon>
    </lineage>
</organism>
<reference evidence="5 6" key="1">
    <citation type="journal article" date="2017" name="Front. Microbiol.">
        <title>Phaeobacter piscinae sp. nov., a species of the Roseobacter group and potential aquaculture probiont.</title>
        <authorList>
            <person name="Sonnenschein E.C."/>
            <person name="Phippen C.B.W."/>
            <person name="Nielsen K.F."/>
            <person name="Mateiu R.V."/>
            <person name="Melchiorsen J."/>
            <person name="Gram L."/>
            <person name="Overmann J."/>
            <person name="Freese H.M."/>
        </authorList>
    </citation>
    <scope>NUCLEOTIDE SEQUENCE [LARGE SCALE GENOMIC DNA]</scope>
    <source>
        <strain evidence="5 6">P88</strain>
    </source>
</reference>
<sequence length="249" mass="26264">MTSPHALPTHRPTAIITAHGQPSDPVPQERALAELADAVASLMPEWDIRSATLAMSDRLKQVTPEGALIYPFFMANGWFTSSVLPRRLQGHNVHLLPPFGLDPSLPDLACDALALACAARGWSLSQTRILLAAHGSARGPKAAEAAETFAAAMRDRLPGTTLATGYVEEAPRIAETARVFEDTTPAQPSLCLPFFAQAGEHVRDDIPDALADAGFGGDTLPVLGALPQVPQLIANALNTALSGPGIMRT</sequence>
<dbReference type="Gene3D" id="3.40.50.1400">
    <property type="match status" value="2"/>
</dbReference>
<keyword evidence="1" id="KW-0479">Metal-binding</keyword>
<dbReference type="Proteomes" id="UP000236447">
    <property type="component" value="Chromosome"/>
</dbReference>
<evidence type="ECO:0000256" key="1">
    <source>
        <dbReference type="ARBA" id="ARBA00022723"/>
    </source>
</evidence>
<dbReference type="EMBL" id="CP010705">
    <property type="protein sequence ID" value="AUQ93913.1"/>
    <property type="molecule type" value="Genomic_DNA"/>
</dbReference>
<keyword evidence="2" id="KW-0456">Lyase</keyword>
<evidence type="ECO:0000256" key="3">
    <source>
        <dbReference type="SAM" id="MobiDB-lite"/>
    </source>
</evidence>
<feature type="region of interest" description="Disordered" evidence="3">
    <location>
        <begin position="1"/>
        <end position="24"/>
    </location>
</feature>
<evidence type="ECO:0000313" key="4">
    <source>
        <dbReference type="EMBL" id="AUQ93913.1"/>
    </source>
</evidence>
<dbReference type="SUPFAM" id="SSF53800">
    <property type="entry name" value="Chelatase"/>
    <property type="match status" value="2"/>
</dbReference>
<protein>
    <submittedName>
        <fullName evidence="5">CbiX domain-containing protein</fullName>
    </submittedName>
</protein>
<keyword evidence="7" id="KW-1185">Reference proteome</keyword>
<evidence type="ECO:0000313" key="6">
    <source>
        <dbReference type="Proteomes" id="UP000236447"/>
    </source>
</evidence>
<dbReference type="Proteomes" id="UP000236536">
    <property type="component" value="Chromosome"/>
</dbReference>
<evidence type="ECO:0000313" key="5">
    <source>
        <dbReference type="EMBL" id="AUQ99641.1"/>
    </source>
</evidence>
<dbReference type="GO" id="GO:0016829">
    <property type="term" value="F:lyase activity"/>
    <property type="evidence" value="ECO:0007669"/>
    <property type="project" value="UniProtKB-KW"/>
</dbReference>
<proteinExistence type="predicted"/>
<accession>A0A2I7G6Z1</accession>
<dbReference type="EMBL" id="CP010725">
    <property type="protein sequence ID" value="AUQ99641.1"/>
    <property type="molecule type" value="Genomic_DNA"/>
</dbReference>
<dbReference type="Pfam" id="PF01903">
    <property type="entry name" value="CbiX"/>
    <property type="match status" value="1"/>
</dbReference>
<evidence type="ECO:0000313" key="7">
    <source>
        <dbReference type="Proteomes" id="UP000236536"/>
    </source>
</evidence>
<gene>
    <name evidence="4" type="ORF">PhaeoP66_01112</name>
    <name evidence="5" type="ORF">PhaeoP88_02284</name>
</gene>